<dbReference type="PANTHER" id="PTHR21642">
    <property type="entry name" value="CEREBRAL CAVERNOUS MALFORMATIONS PROTEIN 2 HOMOLOG"/>
    <property type="match status" value="1"/>
</dbReference>
<comment type="caution">
    <text evidence="4">The sequence shown here is derived from an EMBL/GenBank/DDBJ whole genome shotgun (WGS) entry which is preliminary data.</text>
</comment>
<dbReference type="InterPro" id="IPR032375">
    <property type="entry name" value="CCM2_C"/>
</dbReference>
<dbReference type="Pfam" id="PF16545">
    <property type="entry name" value="CCM2_C"/>
    <property type="match status" value="1"/>
</dbReference>
<sequence>MEDKKREKKSPYRSTHDSDMYDKLDSRKGSKHLSLDYHVSTQTLLESYVEKKVRFAGVVPDVQIDDLTNRTDVLRIIDEGKRQGSIHHHTTDKEHGASFTLNVHNIKLMCQRELLLRISMHEIAAVCYIKDDSDNILAIKYGVPDKCNLAVLYVDNRIQAEEICALVDQCFQLVYTEAAIQFIDTKLTGAFTTSVTSSNTQSEPQDSNPINNPADPPLKLSYITTSDQNLTKNSSSSCTRTSPKRSNRTTSITTDSEIGLAGCFEVLQDYLKKLPKCLTVKELRQFAMLLKAWHNEPGTTTSEFCEKVFNLYGQERKHMLAGMGPFIPAEEYHVFEEFLNKNSVTLPANGHGTISSYRSYTPQRSNSVSDIGTTTHSMNGADSDEFDRMIDCFSNQIDLMESSVEVDSVMS</sequence>
<feature type="compositionally biased region" description="Basic and acidic residues" evidence="2">
    <location>
        <begin position="14"/>
        <end position="25"/>
    </location>
</feature>
<dbReference type="AlphaFoldDB" id="A0A812E103"/>
<dbReference type="InterPro" id="IPR011993">
    <property type="entry name" value="PH-like_dom_sf"/>
</dbReference>
<proteinExistence type="inferred from homology"/>
<dbReference type="EMBL" id="CAHIKZ030004634">
    <property type="protein sequence ID" value="CAE1313244.1"/>
    <property type="molecule type" value="Genomic_DNA"/>
</dbReference>
<protein>
    <recommendedName>
        <fullName evidence="3">Cerebral cavernous malformations 2 harmonin-homology domain-containing protein</fullName>
    </recommendedName>
</protein>
<gene>
    <name evidence="4" type="ORF">SPHA_64431</name>
</gene>
<dbReference type="OrthoDB" id="5828470at2759"/>
<name>A0A812E103_ACAPH</name>
<evidence type="ECO:0000256" key="2">
    <source>
        <dbReference type="SAM" id="MobiDB-lite"/>
    </source>
</evidence>
<feature type="compositionally biased region" description="Polar residues" evidence="2">
    <location>
        <begin position="222"/>
        <end position="241"/>
    </location>
</feature>
<dbReference type="Gene3D" id="2.30.29.30">
    <property type="entry name" value="Pleckstrin-homology domain (PH domain)/Phosphotyrosine-binding domain (PTB)"/>
    <property type="match status" value="1"/>
</dbReference>
<dbReference type="InterPro" id="IPR026159">
    <property type="entry name" value="Malcavernin"/>
</dbReference>
<organism evidence="4 5">
    <name type="scientific">Acanthosepion pharaonis</name>
    <name type="common">Pharaoh cuttlefish</name>
    <name type="synonym">Sepia pharaonis</name>
    <dbReference type="NCBI Taxonomy" id="158019"/>
    <lineage>
        <taxon>Eukaryota</taxon>
        <taxon>Metazoa</taxon>
        <taxon>Spiralia</taxon>
        <taxon>Lophotrochozoa</taxon>
        <taxon>Mollusca</taxon>
        <taxon>Cephalopoda</taxon>
        <taxon>Coleoidea</taxon>
        <taxon>Decapodiformes</taxon>
        <taxon>Sepiida</taxon>
        <taxon>Sepiina</taxon>
        <taxon>Sepiidae</taxon>
        <taxon>Acanthosepion</taxon>
    </lineage>
</organism>
<keyword evidence="5" id="KW-1185">Reference proteome</keyword>
<feature type="domain" description="Cerebral cavernous malformations 2 harmonin-homology" evidence="3">
    <location>
        <begin position="263"/>
        <end position="341"/>
    </location>
</feature>
<evidence type="ECO:0000313" key="4">
    <source>
        <dbReference type="EMBL" id="CAE1313244.1"/>
    </source>
</evidence>
<dbReference type="Proteomes" id="UP000597762">
    <property type="component" value="Unassembled WGS sequence"/>
</dbReference>
<evidence type="ECO:0000313" key="5">
    <source>
        <dbReference type="Proteomes" id="UP000597762"/>
    </source>
</evidence>
<reference evidence="4" key="1">
    <citation type="submission" date="2021-01" db="EMBL/GenBank/DDBJ databases">
        <authorList>
            <person name="Li R."/>
            <person name="Bekaert M."/>
        </authorList>
    </citation>
    <scope>NUCLEOTIDE SEQUENCE</scope>
    <source>
        <strain evidence="4">Farmed</strain>
    </source>
</reference>
<accession>A0A812E103</accession>
<feature type="compositionally biased region" description="Polar residues" evidence="2">
    <location>
        <begin position="195"/>
        <end position="211"/>
    </location>
</feature>
<dbReference type="PANTHER" id="PTHR21642:SF6">
    <property type="entry name" value="CEREBRAL CAVERNOUS MALFORMATIONS 2 HARMONIN-HOMOLOGY DOMAIN-CONTAINING PROTEIN"/>
    <property type="match status" value="1"/>
</dbReference>
<comment type="similarity">
    <text evidence="1">Belongs to the CCM2 family.</text>
</comment>
<evidence type="ECO:0000256" key="1">
    <source>
        <dbReference type="ARBA" id="ARBA00010822"/>
    </source>
</evidence>
<dbReference type="Gene3D" id="1.20.1160.20">
    <property type="match status" value="1"/>
</dbReference>
<feature type="region of interest" description="Disordered" evidence="2">
    <location>
        <begin position="1"/>
        <end position="25"/>
    </location>
</feature>
<feature type="region of interest" description="Disordered" evidence="2">
    <location>
        <begin position="195"/>
        <end position="251"/>
    </location>
</feature>
<evidence type="ECO:0000259" key="3">
    <source>
        <dbReference type="Pfam" id="PF16545"/>
    </source>
</evidence>